<dbReference type="PANTHER" id="PTHR11596">
    <property type="entry name" value="ALKALINE PHOSPHATASE"/>
    <property type="match status" value="1"/>
</dbReference>
<dbReference type="InterPro" id="IPR001952">
    <property type="entry name" value="Alkaline_phosphatase"/>
</dbReference>
<name>A0A2N3I9Y6_9BACT</name>
<dbReference type="CDD" id="cd16012">
    <property type="entry name" value="ALP"/>
    <property type="match status" value="1"/>
</dbReference>
<feature type="binding site" evidence="3">
    <location>
        <position position="406"/>
    </location>
    <ligand>
        <name>Zn(2+)</name>
        <dbReference type="ChEBI" id="CHEBI:29105"/>
        <label>2</label>
    </ligand>
</feature>
<feature type="binding site" evidence="3">
    <location>
        <position position="405"/>
    </location>
    <ligand>
        <name>Zn(2+)</name>
        <dbReference type="ChEBI" id="CHEBI:29105"/>
        <label>2</label>
    </ligand>
</feature>
<dbReference type="SMART" id="SM00098">
    <property type="entry name" value="alkPPc"/>
    <property type="match status" value="1"/>
</dbReference>
<feature type="binding site" evidence="3">
    <location>
        <position position="357"/>
    </location>
    <ligand>
        <name>Mg(2+)</name>
        <dbReference type="ChEBI" id="CHEBI:18420"/>
    </ligand>
</feature>
<keyword evidence="6" id="KW-1185">Reference proteome</keyword>
<organism evidence="5 6">
    <name type="scientific">Labilibaculum manganireducens</name>
    <dbReference type="NCBI Taxonomy" id="1940525"/>
    <lineage>
        <taxon>Bacteria</taxon>
        <taxon>Pseudomonadati</taxon>
        <taxon>Bacteroidota</taxon>
        <taxon>Bacteroidia</taxon>
        <taxon>Marinilabiliales</taxon>
        <taxon>Marinifilaceae</taxon>
        <taxon>Labilibaculum</taxon>
    </lineage>
</organism>
<sequence>MKYIHGLIALVLIIVSNSACQNKNLKLHDDMIRNESEFWNKRSISHVILNQMIGKDTQVIWSTTSHTAAPVPLGAVGPEKYTKMLQGPIQNDSLGRVLKSAVKEKLNVIIVIGDGMGNMHMALPIYERYAQKNKIPTYFERIMSEGACGYLYTGTARGLVTGSAASGTAIACGKKTLMNMIGVDSLGMPLQSALALAINGRYKTAIVTDAGITDATPAAFYAHSINRDAEQKIADQLEASSNIDVILGGGANLFFPKGTIFSDFEGVPESLNFESLRTDSRNLIESFQKKDYQFCSTLRQLQNIERGKVIGLFASGGLPAAINRDESTVSIPSVKEMGNKALELISDTDSPYFAMIECARIDWEAHDNDIASVYKAVEEMNQVLKDAYRKYQESPENTLLIFTADHETGGLEVAYRKMPKENAFHKKMENGEEWENITNPLLYKIFVKNLERQKKSVSSVLGESATLSELKINIREKLGIALSNDEAEQLFYSMTDYKRYKD</sequence>
<dbReference type="GO" id="GO:0046872">
    <property type="term" value="F:metal ion binding"/>
    <property type="evidence" value="ECO:0007669"/>
    <property type="project" value="UniProtKB-KW"/>
</dbReference>
<feature type="binding site" evidence="3">
    <location>
        <position position="114"/>
    </location>
    <ligand>
        <name>Zn(2+)</name>
        <dbReference type="ChEBI" id="CHEBI:29105"/>
        <label>2</label>
    </ligand>
</feature>
<dbReference type="InterPro" id="IPR017850">
    <property type="entry name" value="Alkaline_phosphatase_core_sf"/>
</dbReference>
<evidence type="ECO:0000256" key="1">
    <source>
        <dbReference type="ARBA" id="ARBA00022553"/>
    </source>
</evidence>
<evidence type="ECO:0000313" key="6">
    <source>
        <dbReference type="Proteomes" id="UP000233618"/>
    </source>
</evidence>
<evidence type="ECO:0000313" key="5">
    <source>
        <dbReference type="EMBL" id="PKQ67088.1"/>
    </source>
</evidence>
<keyword evidence="3" id="KW-0479">Metal-binding</keyword>
<evidence type="ECO:0000256" key="4">
    <source>
        <dbReference type="RuleBase" id="RU003946"/>
    </source>
</evidence>
<dbReference type="Pfam" id="PF00245">
    <property type="entry name" value="Alk_phosphatase"/>
    <property type="match status" value="1"/>
</dbReference>
<dbReference type="SUPFAM" id="SSF53649">
    <property type="entry name" value="Alkaline phosphatase-like"/>
    <property type="match status" value="1"/>
</dbReference>
<feature type="binding site" evidence="3">
    <location>
        <position position="216"/>
    </location>
    <ligand>
        <name>Mg(2+)</name>
        <dbReference type="ChEBI" id="CHEBI:18420"/>
    </ligand>
</feature>
<comment type="caution">
    <text evidence="5">The sequence shown here is derived from an EMBL/GenBank/DDBJ whole genome shotgun (WGS) entry which is preliminary data.</text>
</comment>
<feature type="binding site" evidence="3">
    <location>
        <position position="366"/>
    </location>
    <ligand>
        <name>Zn(2+)</name>
        <dbReference type="ChEBI" id="CHEBI:29105"/>
        <label>2</label>
    </ligand>
</feature>
<feature type="binding site" evidence="3">
    <location>
        <position position="114"/>
    </location>
    <ligand>
        <name>Mg(2+)</name>
        <dbReference type="ChEBI" id="CHEBI:18420"/>
    </ligand>
</feature>
<comment type="similarity">
    <text evidence="4">Belongs to the alkaline phosphatase family.</text>
</comment>
<evidence type="ECO:0000256" key="2">
    <source>
        <dbReference type="PIRSR" id="PIRSR601952-1"/>
    </source>
</evidence>
<proteinExistence type="inferred from homology"/>
<evidence type="ECO:0008006" key="7">
    <source>
        <dbReference type="Google" id="ProtNLM"/>
    </source>
</evidence>
<dbReference type="AlphaFoldDB" id="A0A2N3I9Y6"/>
<feature type="binding site" evidence="3">
    <location>
        <position position="214"/>
    </location>
    <ligand>
        <name>Mg(2+)</name>
        <dbReference type="ChEBI" id="CHEBI:18420"/>
    </ligand>
</feature>
<gene>
    <name evidence="5" type="ORF">BZG01_08270</name>
</gene>
<feature type="active site" description="Phosphoserine intermediate" evidence="2">
    <location>
        <position position="163"/>
    </location>
</feature>
<keyword evidence="3" id="KW-0862">Zinc</keyword>
<accession>A0A2N3I9Y6</accession>
<keyword evidence="1" id="KW-0597">Phosphoprotein</keyword>
<protein>
    <recommendedName>
        <fullName evidence="7">Alkaline phosphatase</fullName>
    </recommendedName>
</protein>
<dbReference type="EMBL" id="MVDE01000010">
    <property type="protein sequence ID" value="PKQ67088.1"/>
    <property type="molecule type" value="Genomic_DNA"/>
</dbReference>
<dbReference type="Proteomes" id="UP000233618">
    <property type="component" value="Unassembled WGS sequence"/>
</dbReference>
<keyword evidence="3" id="KW-0460">Magnesium</keyword>
<comment type="cofactor">
    <cofactor evidence="3">
        <name>Zn(2+)</name>
        <dbReference type="ChEBI" id="CHEBI:29105"/>
    </cofactor>
    <text evidence="3">Binds 2 Zn(2+) ions.</text>
</comment>
<dbReference type="Gene3D" id="3.40.720.10">
    <property type="entry name" value="Alkaline Phosphatase, subunit A"/>
    <property type="match status" value="1"/>
</dbReference>
<dbReference type="GO" id="GO:0004035">
    <property type="term" value="F:alkaline phosphatase activity"/>
    <property type="evidence" value="ECO:0007669"/>
    <property type="project" value="TreeGrafter"/>
</dbReference>
<comment type="cofactor">
    <cofactor evidence="3">
        <name>Mg(2+)</name>
        <dbReference type="ChEBI" id="CHEBI:18420"/>
    </cofactor>
    <text evidence="3">Binds 1 Mg(2+) ion.</text>
</comment>
<dbReference type="PANTHER" id="PTHR11596:SF5">
    <property type="entry name" value="ALKALINE PHOSPHATASE"/>
    <property type="match status" value="1"/>
</dbReference>
<evidence type="ECO:0000256" key="3">
    <source>
        <dbReference type="PIRSR" id="PIRSR601952-2"/>
    </source>
</evidence>
<dbReference type="PRINTS" id="PR00113">
    <property type="entry name" value="ALKPHPHTASE"/>
</dbReference>
<dbReference type="RefSeq" id="WP_101309365.1">
    <property type="nucleotide sequence ID" value="NZ_MVDE01000010.1"/>
</dbReference>
<feature type="binding site" evidence="3">
    <location>
        <position position="362"/>
    </location>
    <ligand>
        <name>Zn(2+)</name>
        <dbReference type="ChEBI" id="CHEBI:29105"/>
        <label>2</label>
    </ligand>
</feature>
<reference evidence="5 6" key="1">
    <citation type="journal article" date="2017" name="Front. Microbiol.">
        <title>Labilibaculum manganireducens gen. nov., sp. nov. and Labilibaculum filiforme sp. nov., Novel Bacteroidetes Isolated from Subsurface Sediments of the Baltic Sea.</title>
        <authorList>
            <person name="Vandieken V."/>
            <person name="Marshall I.P."/>
            <person name="Niemann H."/>
            <person name="Engelen B."/>
            <person name="Cypionka H."/>
        </authorList>
    </citation>
    <scope>NUCLEOTIDE SEQUENCE [LARGE SCALE GENOMIC DNA]</scope>
    <source>
        <strain evidence="5 6">59.10-2M</strain>
    </source>
</reference>